<dbReference type="AlphaFoldDB" id="A0A0F9SLS4"/>
<feature type="transmembrane region" description="Helical" evidence="1">
    <location>
        <begin position="154"/>
        <end position="174"/>
    </location>
</feature>
<reference evidence="2" key="1">
    <citation type="journal article" date="2015" name="Nature">
        <title>Complex archaea that bridge the gap between prokaryotes and eukaryotes.</title>
        <authorList>
            <person name="Spang A."/>
            <person name="Saw J.H."/>
            <person name="Jorgensen S.L."/>
            <person name="Zaremba-Niedzwiedzka K."/>
            <person name="Martijn J."/>
            <person name="Lind A.E."/>
            <person name="van Eijk R."/>
            <person name="Schleper C."/>
            <person name="Guy L."/>
            <person name="Ettema T.J."/>
        </authorList>
    </citation>
    <scope>NUCLEOTIDE SEQUENCE</scope>
</reference>
<feature type="transmembrane region" description="Helical" evidence="1">
    <location>
        <begin position="25"/>
        <end position="42"/>
    </location>
</feature>
<keyword evidence="1" id="KW-0472">Membrane</keyword>
<protein>
    <recommendedName>
        <fullName evidence="3">Metal-dependent hydrolase</fullName>
    </recommendedName>
</protein>
<feature type="transmembrane region" description="Helical" evidence="1">
    <location>
        <begin position="63"/>
        <end position="80"/>
    </location>
</feature>
<evidence type="ECO:0008006" key="3">
    <source>
        <dbReference type="Google" id="ProtNLM"/>
    </source>
</evidence>
<accession>A0A0F9SLS4</accession>
<keyword evidence="1" id="KW-0812">Transmembrane</keyword>
<evidence type="ECO:0000256" key="1">
    <source>
        <dbReference type="SAM" id="Phobius"/>
    </source>
</evidence>
<dbReference type="EMBL" id="LAZR01002424">
    <property type="protein sequence ID" value="KKN30228.1"/>
    <property type="molecule type" value="Genomic_DNA"/>
</dbReference>
<organism evidence="2">
    <name type="scientific">marine sediment metagenome</name>
    <dbReference type="NCBI Taxonomy" id="412755"/>
    <lineage>
        <taxon>unclassified sequences</taxon>
        <taxon>metagenomes</taxon>
        <taxon>ecological metagenomes</taxon>
    </lineage>
</organism>
<comment type="caution">
    <text evidence="2">The sequence shown here is derived from an EMBL/GenBank/DDBJ whole genome shotgun (WGS) entry which is preliminary data.</text>
</comment>
<feature type="transmembrane region" description="Helical" evidence="1">
    <location>
        <begin position="86"/>
        <end position="107"/>
    </location>
</feature>
<keyword evidence="1" id="KW-1133">Transmembrane helix</keyword>
<feature type="transmembrane region" description="Helical" evidence="1">
    <location>
        <begin position="128"/>
        <end position="148"/>
    </location>
</feature>
<name>A0A0F9SLS4_9ZZZZ</name>
<dbReference type="InterPro" id="IPR007404">
    <property type="entry name" value="YdjM-like"/>
</dbReference>
<proteinExistence type="predicted"/>
<sequence>MDFFTHSIFGALMYILFLKEVTFDYFYLAIFFAFLPDLDIFIMPLKRFFKSNYLDHRGGSHSYVIGIILSAIISVIYSSLTQKSFLIAWIIGMVFYGIHISLDLLTTTKIPCFYPISKNEYCFNVEKAGSSFTFLTSWIFLIINLLIYNISPELFLFVMVINIYTYFTLIYYLFRIVTKIWINLHLKDNQKYFPGVLPFFYIIFESEIVHNGISLRLEKKSHFSKSKLLYKNKAILDSEEMVFFKKGIELCKEHYYYAKWTILPIFFRNKGVFSVRFYFLETMIHGRTNYIQYDFDTFTQKAADFNRGYGRILS</sequence>
<evidence type="ECO:0000313" key="2">
    <source>
        <dbReference type="EMBL" id="KKN30228.1"/>
    </source>
</evidence>
<dbReference type="Pfam" id="PF04307">
    <property type="entry name" value="YdjM"/>
    <property type="match status" value="1"/>
</dbReference>
<gene>
    <name evidence="2" type="ORF">LCGC14_0836110</name>
</gene>